<evidence type="ECO:0000256" key="2">
    <source>
        <dbReference type="ARBA" id="ARBA00001946"/>
    </source>
</evidence>
<dbReference type="Gene3D" id="3.30.470.20">
    <property type="entry name" value="ATP-grasp fold, B domain"/>
    <property type="match status" value="1"/>
</dbReference>
<dbReference type="RefSeq" id="WP_380701699.1">
    <property type="nucleotide sequence ID" value="NZ_JBHSAP010000005.1"/>
</dbReference>
<dbReference type="Pfam" id="PF02844">
    <property type="entry name" value="GARS_N"/>
    <property type="match status" value="1"/>
</dbReference>
<dbReference type="EC" id="6.3.4.13" evidence="4 12"/>
<dbReference type="Pfam" id="PF01071">
    <property type="entry name" value="GARS_A"/>
    <property type="match status" value="1"/>
</dbReference>
<dbReference type="EMBL" id="JBHSAP010000005">
    <property type="protein sequence ID" value="MFC4075610.1"/>
    <property type="molecule type" value="Genomic_DNA"/>
</dbReference>
<dbReference type="PROSITE" id="PS00184">
    <property type="entry name" value="GARS"/>
    <property type="match status" value="1"/>
</dbReference>
<dbReference type="SUPFAM" id="SSF51246">
    <property type="entry name" value="Rudiment single hybrid motif"/>
    <property type="match status" value="1"/>
</dbReference>
<evidence type="ECO:0000256" key="3">
    <source>
        <dbReference type="ARBA" id="ARBA00005174"/>
    </source>
</evidence>
<dbReference type="NCBIfam" id="TIGR00877">
    <property type="entry name" value="purD"/>
    <property type="match status" value="1"/>
</dbReference>
<dbReference type="InterPro" id="IPR037123">
    <property type="entry name" value="PRibGlycinamide_synth_C_sf"/>
</dbReference>
<evidence type="ECO:0000256" key="10">
    <source>
        <dbReference type="ARBA" id="ARBA00042242"/>
    </source>
</evidence>
<comment type="cofactor">
    <cofactor evidence="2">
        <name>Mg(2+)</name>
        <dbReference type="ChEBI" id="CHEBI:18420"/>
    </cofactor>
</comment>
<evidence type="ECO:0000313" key="15">
    <source>
        <dbReference type="EMBL" id="MFC4075610.1"/>
    </source>
</evidence>
<accession>A0ABV8JCS4</accession>
<dbReference type="PROSITE" id="PS50975">
    <property type="entry name" value="ATP_GRASP"/>
    <property type="match status" value="1"/>
</dbReference>
<comment type="caution">
    <text evidence="15">The sequence shown here is derived from an EMBL/GenBank/DDBJ whole genome shotgun (WGS) entry which is preliminary data.</text>
</comment>
<comment type="pathway">
    <text evidence="3 12">Purine metabolism; IMP biosynthesis via de novo pathway; N(1)-(5-phospho-D-ribosyl)glycinamide from 5-phospho-alpha-D-ribose 1-diphosphate: step 2/2.</text>
</comment>
<evidence type="ECO:0000256" key="6">
    <source>
        <dbReference type="ARBA" id="ARBA00022741"/>
    </source>
</evidence>
<dbReference type="PANTHER" id="PTHR43472">
    <property type="entry name" value="PHOSPHORIBOSYLAMINE--GLYCINE LIGASE"/>
    <property type="match status" value="1"/>
</dbReference>
<dbReference type="InterPro" id="IPR020562">
    <property type="entry name" value="PRibGlycinamide_synth_N"/>
</dbReference>
<dbReference type="PANTHER" id="PTHR43472:SF1">
    <property type="entry name" value="PHOSPHORIBOSYLAMINE--GLYCINE LIGASE, CHLOROPLASTIC"/>
    <property type="match status" value="1"/>
</dbReference>
<evidence type="ECO:0000256" key="7">
    <source>
        <dbReference type="ARBA" id="ARBA00022755"/>
    </source>
</evidence>
<dbReference type="InterPro" id="IPR000115">
    <property type="entry name" value="PRibGlycinamide_synth"/>
</dbReference>
<name>A0ABV8JCS4_9BACL</name>
<evidence type="ECO:0000256" key="1">
    <source>
        <dbReference type="ARBA" id="ARBA00001936"/>
    </source>
</evidence>
<feature type="domain" description="ATP-grasp" evidence="14">
    <location>
        <begin position="108"/>
        <end position="314"/>
    </location>
</feature>
<comment type="similarity">
    <text evidence="9 12">Belongs to the GARS family.</text>
</comment>
<dbReference type="InterPro" id="IPR020560">
    <property type="entry name" value="PRibGlycinamide_synth_C-dom"/>
</dbReference>
<dbReference type="SUPFAM" id="SSF56059">
    <property type="entry name" value="Glutathione synthetase ATP-binding domain-like"/>
    <property type="match status" value="1"/>
</dbReference>
<proteinExistence type="inferred from homology"/>
<evidence type="ECO:0000259" key="14">
    <source>
        <dbReference type="PROSITE" id="PS50975"/>
    </source>
</evidence>
<evidence type="ECO:0000313" key="16">
    <source>
        <dbReference type="Proteomes" id="UP001595843"/>
    </source>
</evidence>
<comment type="catalytic activity">
    <reaction evidence="12">
        <text>5-phospho-beta-D-ribosylamine + glycine + ATP = N(1)-(5-phospho-beta-D-ribosyl)glycinamide + ADP + phosphate + H(+)</text>
        <dbReference type="Rhea" id="RHEA:17453"/>
        <dbReference type="ChEBI" id="CHEBI:15378"/>
        <dbReference type="ChEBI" id="CHEBI:30616"/>
        <dbReference type="ChEBI" id="CHEBI:43474"/>
        <dbReference type="ChEBI" id="CHEBI:57305"/>
        <dbReference type="ChEBI" id="CHEBI:58681"/>
        <dbReference type="ChEBI" id="CHEBI:143788"/>
        <dbReference type="ChEBI" id="CHEBI:456216"/>
        <dbReference type="EC" id="6.3.4.13"/>
    </reaction>
</comment>
<evidence type="ECO:0000256" key="5">
    <source>
        <dbReference type="ARBA" id="ARBA00022598"/>
    </source>
</evidence>
<dbReference type="InterPro" id="IPR011761">
    <property type="entry name" value="ATP-grasp"/>
</dbReference>
<evidence type="ECO:0000256" key="11">
    <source>
        <dbReference type="ARBA" id="ARBA00042864"/>
    </source>
</evidence>
<dbReference type="SMART" id="SM01209">
    <property type="entry name" value="GARS_A"/>
    <property type="match status" value="1"/>
</dbReference>
<dbReference type="Proteomes" id="UP001595843">
    <property type="component" value="Unassembled WGS sequence"/>
</dbReference>
<dbReference type="InterPro" id="IPR013815">
    <property type="entry name" value="ATP_grasp_subdomain_1"/>
</dbReference>
<keyword evidence="5 12" id="KW-0436">Ligase</keyword>
<keyword evidence="7 12" id="KW-0658">Purine biosynthesis</keyword>
<dbReference type="Gene3D" id="3.40.50.20">
    <property type="match status" value="1"/>
</dbReference>
<keyword evidence="16" id="KW-1185">Reference proteome</keyword>
<dbReference type="GO" id="GO:0004637">
    <property type="term" value="F:phosphoribosylamine-glycine ligase activity"/>
    <property type="evidence" value="ECO:0007669"/>
    <property type="project" value="UniProtKB-EC"/>
</dbReference>
<evidence type="ECO:0000256" key="4">
    <source>
        <dbReference type="ARBA" id="ARBA00013255"/>
    </source>
</evidence>
<gene>
    <name evidence="12 15" type="primary">purD</name>
    <name evidence="15" type="ORF">ACFOUO_02165</name>
</gene>
<dbReference type="InterPro" id="IPR011054">
    <property type="entry name" value="Rudment_hybrid_motif"/>
</dbReference>
<dbReference type="InterPro" id="IPR016185">
    <property type="entry name" value="PreATP-grasp_dom_sf"/>
</dbReference>
<comment type="cofactor">
    <cofactor evidence="1">
        <name>Mn(2+)</name>
        <dbReference type="ChEBI" id="CHEBI:29035"/>
    </cofactor>
</comment>
<evidence type="ECO:0000256" key="13">
    <source>
        <dbReference type="PROSITE-ProRule" id="PRU00409"/>
    </source>
</evidence>
<dbReference type="HAMAP" id="MF_00138">
    <property type="entry name" value="GARS"/>
    <property type="match status" value="1"/>
</dbReference>
<dbReference type="Gene3D" id="3.30.1490.20">
    <property type="entry name" value="ATP-grasp fold, A domain"/>
    <property type="match status" value="1"/>
</dbReference>
<dbReference type="SMART" id="SM01210">
    <property type="entry name" value="GARS_C"/>
    <property type="match status" value="1"/>
</dbReference>
<dbReference type="Gene3D" id="3.90.600.10">
    <property type="entry name" value="Phosphoribosylglycinamide synthetase, C-terminal domain"/>
    <property type="match status" value="1"/>
</dbReference>
<evidence type="ECO:0000256" key="9">
    <source>
        <dbReference type="ARBA" id="ARBA00038345"/>
    </source>
</evidence>
<keyword evidence="8 13" id="KW-0067">ATP-binding</keyword>
<dbReference type="Pfam" id="PF02843">
    <property type="entry name" value="GARS_C"/>
    <property type="match status" value="1"/>
</dbReference>
<sequence>MQILIIGGGGREHALAWKLKQSPRVKKIYCAPGNGGIASVAECVPELAVDDAEGLARFAKEKQIDLTVVGPEAALLAGVVDAFEAEGLTIFGPNREAARVEGSKRYAKELMIKYGIPTGAFRAFSEAGEALAYVREQGAPIVIKADGLAAGKGVTVARTLEEAEEAVKRIMEDRAFGEAGAEIVVEEFLAGQEISLMAFVDGETVRPMVVAQDHKPVFDGDKGPNTGGMGAYSPVPQISDSIVERAVVEILQPMAKGMAVEGVRYRGVLYAGLMVTEEGPKVIEFNARFGDPETQVVLPRLADDLAPILWATAGGSLNEVALTWKDEAAVCIVMASGGYPGPYAKGAVITGLPADTEQGVVFHAGTELRKGNVVTAGGRVLGVTALGTSLQEARKSAYRLVDGVHFEDAHFRRDIGAKAETTDA</sequence>
<dbReference type="SUPFAM" id="SSF52440">
    <property type="entry name" value="PreATP-grasp domain"/>
    <property type="match status" value="1"/>
</dbReference>
<evidence type="ECO:0000256" key="8">
    <source>
        <dbReference type="ARBA" id="ARBA00022840"/>
    </source>
</evidence>
<organism evidence="15 16">
    <name type="scientific">Salinithrix halophila</name>
    <dbReference type="NCBI Taxonomy" id="1485204"/>
    <lineage>
        <taxon>Bacteria</taxon>
        <taxon>Bacillati</taxon>
        <taxon>Bacillota</taxon>
        <taxon>Bacilli</taxon>
        <taxon>Bacillales</taxon>
        <taxon>Thermoactinomycetaceae</taxon>
        <taxon>Salinithrix</taxon>
    </lineage>
</organism>
<dbReference type="InterPro" id="IPR020561">
    <property type="entry name" value="PRibGlycinamid_synth_ATP-grasp"/>
</dbReference>
<keyword evidence="6 13" id="KW-0547">Nucleotide-binding</keyword>
<protein>
    <recommendedName>
        <fullName evidence="4 12">Phosphoribosylamine--glycine ligase</fullName>
        <ecNumber evidence="4 12">6.3.4.13</ecNumber>
    </recommendedName>
    <alternativeName>
        <fullName evidence="12">GARS</fullName>
    </alternativeName>
    <alternativeName>
        <fullName evidence="10 12">Glycinamide ribonucleotide synthetase</fullName>
    </alternativeName>
    <alternativeName>
        <fullName evidence="11 12">Phosphoribosylglycinamide synthetase</fullName>
    </alternativeName>
</protein>
<dbReference type="InterPro" id="IPR020559">
    <property type="entry name" value="PRibGlycinamide_synth_CS"/>
</dbReference>
<reference evidence="16" key="1">
    <citation type="journal article" date="2019" name="Int. J. Syst. Evol. Microbiol.">
        <title>The Global Catalogue of Microorganisms (GCM) 10K type strain sequencing project: providing services to taxonomists for standard genome sequencing and annotation.</title>
        <authorList>
            <consortium name="The Broad Institute Genomics Platform"/>
            <consortium name="The Broad Institute Genome Sequencing Center for Infectious Disease"/>
            <person name="Wu L."/>
            <person name="Ma J."/>
        </authorList>
    </citation>
    <scope>NUCLEOTIDE SEQUENCE [LARGE SCALE GENOMIC DNA]</scope>
    <source>
        <strain evidence="16">IBRC-M 10813</strain>
    </source>
</reference>
<evidence type="ECO:0000256" key="12">
    <source>
        <dbReference type="HAMAP-Rule" id="MF_00138"/>
    </source>
</evidence>